<gene>
    <name evidence="1" type="ORF">AFM12_07605</name>
</gene>
<evidence type="ECO:0000313" key="2">
    <source>
        <dbReference type="Proteomes" id="UP000050454"/>
    </source>
</evidence>
<dbReference type="EMBL" id="LGTQ01000006">
    <property type="protein sequence ID" value="KPM48486.1"/>
    <property type="molecule type" value="Genomic_DNA"/>
</dbReference>
<dbReference type="STRING" id="1605367.AFM12_07605"/>
<accession>A0A0P7C7R5</accession>
<evidence type="ECO:0000313" key="1">
    <source>
        <dbReference type="EMBL" id="KPM48486.1"/>
    </source>
</evidence>
<sequence>MKNPVILFLLNFLFVYCAFSQKRTFIQHSLDNPVLPVINDYTDYSSFKVEVELCEGFKEVIELARTSFDSIAFVNSLKVSGLENSPNLKGFHIKYVVDRAKFIYREVEGGLPVLKVGLSAYLEVRNISGKLIYKRYTTPASNTYYATKSDSFRSLIGKILSYHFNNMISDFRALYLLAPSLEAYTVNLRKLSKKSPLNEFNEWENVFKETNGKSHEEKVKLLEPAQKLWLSYLNYNNPKDEDAQNNVRCAAAQNLFISYILSNDISAAEEILPQLKEIDKSILGVQVAYNNSYAILKDINECVKERIETEKISPFQIEPELSEEMKSDEFFNSVSFQGELINYRGDKLKGEIKIVNDNPPEIDLAPNYEEEVGLLGGIMSISNENSTVYIDNGLGNEEKIKLSRIEYFVTSEGKKYWVKKIPYLVTSRYALLEEVKGNGEIGLYREFYPMNNECRLKMENEDDFFVIGTVFPRESISKYFKSCPFIQSGLDERRYEAYDCSVYEKLYEDYVSNCSK</sequence>
<dbReference type="Proteomes" id="UP000050454">
    <property type="component" value="Unassembled WGS sequence"/>
</dbReference>
<protein>
    <submittedName>
        <fullName evidence="1">Uncharacterized protein</fullName>
    </submittedName>
</protein>
<name>A0A0P7C7R5_9BACT</name>
<dbReference type="OrthoDB" id="1117699at2"/>
<dbReference type="AlphaFoldDB" id="A0A0P7C7R5"/>
<reference evidence="1 2" key="1">
    <citation type="submission" date="2015-07" db="EMBL/GenBank/DDBJ databases">
        <title>The draft genome sequence of Leadbetterella sp. JN14-9.</title>
        <authorList>
            <person name="Liu Y."/>
            <person name="Du J."/>
            <person name="Shao Z."/>
        </authorList>
    </citation>
    <scope>NUCLEOTIDE SEQUENCE [LARGE SCALE GENOMIC DNA]</scope>
    <source>
        <strain evidence="1 2">JN14-9</strain>
    </source>
</reference>
<comment type="caution">
    <text evidence="1">The sequence shown here is derived from an EMBL/GenBank/DDBJ whole genome shotgun (WGS) entry which is preliminary data.</text>
</comment>
<keyword evidence="2" id="KW-1185">Reference proteome</keyword>
<dbReference type="RefSeq" id="WP_055146172.1">
    <property type="nucleotide sequence ID" value="NZ_JXSZ01000006.1"/>
</dbReference>
<organism evidence="1 2">
    <name type="scientific">Jiulongibacter sediminis</name>
    <dbReference type="NCBI Taxonomy" id="1605367"/>
    <lineage>
        <taxon>Bacteria</taxon>
        <taxon>Pseudomonadati</taxon>
        <taxon>Bacteroidota</taxon>
        <taxon>Cytophagia</taxon>
        <taxon>Cytophagales</taxon>
        <taxon>Leadbetterellaceae</taxon>
        <taxon>Jiulongibacter</taxon>
    </lineage>
</organism>
<proteinExistence type="predicted"/>